<name>A0A4Z0YW83_9PEZI</name>
<feature type="region of interest" description="Disordered" evidence="1">
    <location>
        <begin position="17"/>
        <end position="48"/>
    </location>
</feature>
<dbReference type="PANTHER" id="PTHR37171:SF1">
    <property type="entry name" value="SERINE_THREONINE-PROTEIN KINASE YRZF-RELATED"/>
    <property type="match status" value="1"/>
</dbReference>
<dbReference type="Pfam" id="PF06293">
    <property type="entry name" value="Kdo"/>
    <property type="match status" value="1"/>
</dbReference>
<dbReference type="GO" id="GO:0005524">
    <property type="term" value="F:ATP binding"/>
    <property type="evidence" value="ECO:0007669"/>
    <property type="project" value="InterPro"/>
</dbReference>
<dbReference type="GO" id="GO:0004672">
    <property type="term" value="F:protein kinase activity"/>
    <property type="evidence" value="ECO:0007669"/>
    <property type="project" value="InterPro"/>
</dbReference>
<feature type="compositionally biased region" description="Basic and acidic residues" evidence="1">
    <location>
        <begin position="17"/>
        <end position="42"/>
    </location>
</feature>
<dbReference type="Gene3D" id="1.10.510.10">
    <property type="entry name" value="Transferase(Phosphotransferase) domain 1"/>
    <property type="match status" value="1"/>
</dbReference>
<reference evidence="3 4" key="1">
    <citation type="submission" date="2019-03" db="EMBL/GenBank/DDBJ databases">
        <title>Draft genome sequence of Xylaria hypoxylon DSM 108379, a ubiquitous saprotrophic-parasitic fungi on hardwood.</title>
        <authorList>
            <person name="Buettner E."/>
            <person name="Leonhardt S."/>
            <person name="Gebauer A.M."/>
            <person name="Liers C."/>
            <person name="Hofrichter M."/>
            <person name="Kellner H."/>
        </authorList>
    </citation>
    <scope>NUCLEOTIDE SEQUENCE [LARGE SCALE GENOMIC DNA]</scope>
    <source>
        <strain evidence="3 4">DSM 108379</strain>
    </source>
</reference>
<evidence type="ECO:0000259" key="2">
    <source>
        <dbReference type="PROSITE" id="PS50011"/>
    </source>
</evidence>
<comment type="caution">
    <text evidence="3">The sequence shown here is derived from an EMBL/GenBank/DDBJ whole genome shotgun (WGS) entry which is preliminary data.</text>
</comment>
<dbReference type="OrthoDB" id="2156052at2759"/>
<dbReference type="AlphaFoldDB" id="A0A4Z0YW83"/>
<feature type="compositionally biased region" description="Basic and acidic residues" evidence="1">
    <location>
        <begin position="502"/>
        <end position="512"/>
    </location>
</feature>
<dbReference type="STRING" id="37992.A0A4Z0YW83"/>
<proteinExistence type="predicted"/>
<dbReference type="InterPro" id="IPR011009">
    <property type="entry name" value="Kinase-like_dom_sf"/>
</dbReference>
<protein>
    <recommendedName>
        <fullName evidence="2">Protein kinase domain-containing protein</fullName>
    </recommendedName>
</protein>
<feature type="domain" description="Protein kinase" evidence="2">
    <location>
        <begin position="568"/>
        <end position="760"/>
    </location>
</feature>
<sequence>MDEEIVKLRELLAREQGLRKEEQRRREEEQRRRESAERRAEGSRPQTLPQYLEACHSLSLAIQVETDRSLTTQGDTTNPTGRIFPRRIIPRRIIPRRIIPWDNYPTQHENIWGLLNGQPFCEEPIFPSLHQLDYVASLISAITITSETGLRHFARDTVENAVQKLVDAAFKDKQLRARLDIQGSVTFESHTNLGDSVNAISTSVEQMTIAQDGTDATMPAPAPTPPRIKANRKPKRKPKRGKSGPADQFCVYRKSDGQNIPALAIEYKAPHKLTRDEVVTGLKEEIQPARDVINQDGNGFAFASRALVAAVITQLFAYMVDKGIQYGYVCTGETFIFLHIPEDPSVIYYYVCVPNLDVLEDDEDRLHHTAVAQVFAFVLQALRSPPPPLTWHDRAEGLDTWAVEFEDVLRGIPETDRKPLKRSLYKARRWKDFKRSPIKTRSHCRPGGSNPSPRGKDDSADEDDPPSPSASRSLRSKNAPASRNITAKVTKRGRRGGGATSERAKEQTQTRIQDRRFCTQKCLLGLANGGPMDDKCPNFSDHGRQHISLSEFQRLIHLQLAKDRGPDADAMPLYLSGSIGALFKVRLSSHGYTLVAKGVEEDHLARLQHENQVYDQLRTIQGKYIPVCLGKVDLVLPYYYDGGVFVHFLFLSWAGRPLFDISRQATKDTVVDAVGTAFKAVHGLKVLHRDAEPRNVLYDAHTGHVMIVDFERAELFGREPLGLISPNRKRKRTTYPGKQSRDNFAEELSSIISSVQRYIQ</sequence>
<organism evidence="3 4">
    <name type="scientific">Xylaria hypoxylon</name>
    <dbReference type="NCBI Taxonomy" id="37992"/>
    <lineage>
        <taxon>Eukaryota</taxon>
        <taxon>Fungi</taxon>
        <taxon>Dikarya</taxon>
        <taxon>Ascomycota</taxon>
        <taxon>Pezizomycotina</taxon>
        <taxon>Sordariomycetes</taxon>
        <taxon>Xylariomycetidae</taxon>
        <taxon>Xylariales</taxon>
        <taxon>Xylariaceae</taxon>
        <taxon>Xylaria</taxon>
    </lineage>
</organism>
<feature type="compositionally biased region" description="Basic residues" evidence="1">
    <location>
        <begin position="229"/>
        <end position="242"/>
    </location>
</feature>
<evidence type="ECO:0000313" key="4">
    <source>
        <dbReference type="Proteomes" id="UP000297716"/>
    </source>
</evidence>
<dbReference type="InterPro" id="IPR052396">
    <property type="entry name" value="Meiotic_Drive_Suppr_Kinase"/>
</dbReference>
<dbReference type="EMBL" id="SKBN01000094">
    <property type="protein sequence ID" value="TGJ83435.1"/>
    <property type="molecule type" value="Genomic_DNA"/>
</dbReference>
<evidence type="ECO:0000313" key="3">
    <source>
        <dbReference type="EMBL" id="TGJ83435.1"/>
    </source>
</evidence>
<dbReference type="InterPro" id="IPR000719">
    <property type="entry name" value="Prot_kinase_dom"/>
</dbReference>
<dbReference type="Proteomes" id="UP000297716">
    <property type="component" value="Unassembled WGS sequence"/>
</dbReference>
<feature type="region of interest" description="Disordered" evidence="1">
    <location>
        <begin position="436"/>
        <end position="512"/>
    </location>
</feature>
<gene>
    <name evidence="3" type="ORF">E0Z10_g5318</name>
</gene>
<evidence type="ECO:0000256" key="1">
    <source>
        <dbReference type="SAM" id="MobiDB-lite"/>
    </source>
</evidence>
<dbReference type="PROSITE" id="PS50011">
    <property type="entry name" value="PROTEIN_KINASE_DOM"/>
    <property type="match status" value="1"/>
</dbReference>
<dbReference type="SUPFAM" id="SSF56112">
    <property type="entry name" value="Protein kinase-like (PK-like)"/>
    <property type="match status" value="1"/>
</dbReference>
<dbReference type="PANTHER" id="PTHR37171">
    <property type="entry name" value="SERINE/THREONINE-PROTEIN KINASE YRZF-RELATED"/>
    <property type="match status" value="1"/>
</dbReference>
<keyword evidence="4" id="KW-1185">Reference proteome</keyword>
<accession>A0A4Z0YW83</accession>
<feature type="region of interest" description="Disordered" evidence="1">
    <location>
        <begin position="212"/>
        <end position="248"/>
    </location>
</feature>